<dbReference type="Gene3D" id="1.10.357.90">
    <property type="match status" value="1"/>
</dbReference>
<dbReference type="AlphaFoldDB" id="A0A162INI3"/>
<dbReference type="InterPro" id="IPR003545">
    <property type="entry name" value="Telomerase_RT"/>
</dbReference>
<dbReference type="InterPro" id="IPR021891">
    <property type="entry name" value="Telomerase_RBD"/>
</dbReference>
<keyword evidence="17" id="KW-1185">Reference proteome</keyword>
<keyword evidence="7 13" id="KW-0479">Metal-binding</keyword>
<protein>
    <recommendedName>
        <fullName evidence="3 13">Telomerase reverse transcriptase</fullName>
        <ecNumber evidence="2 13">2.7.7.49</ecNumber>
    </recommendedName>
    <alternativeName>
        <fullName evidence="13">Telomerase catalytic subunit</fullName>
    </alternativeName>
</protein>
<evidence type="ECO:0000256" key="7">
    <source>
        <dbReference type="ARBA" id="ARBA00022723"/>
    </source>
</evidence>
<dbReference type="GO" id="GO:0003720">
    <property type="term" value="F:telomerase activity"/>
    <property type="evidence" value="ECO:0007669"/>
    <property type="project" value="InterPro"/>
</dbReference>
<keyword evidence="6 13" id="KW-0548">Nucleotidyltransferase</keyword>
<evidence type="ECO:0000256" key="10">
    <source>
        <dbReference type="ARBA" id="ARBA00022918"/>
    </source>
</evidence>
<dbReference type="PRINTS" id="PR01365">
    <property type="entry name" value="TELOMERASERT"/>
</dbReference>
<comment type="subcellular location">
    <subcellularLocation>
        <location evidence="13">Nucleus</location>
    </subcellularLocation>
    <subcellularLocation>
        <location evidence="13">Chromosome</location>
        <location evidence="13">Telomere</location>
    </subcellularLocation>
</comment>
<keyword evidence="4 13" id="KW-0158">Chromosome</keyword>
<dbReference type="Pfam" id="PF21399">
    <property type="entry name" value="TERT_C"/>
    <property type="match status" value="1"/>
</dbReference>
<sequence>MAKALTERLDVLNRCVLRKHSQSSVGMADDNASTSKVTMYIFPRQFGLHNVFTSHTDPQLTAQRFQDYTSREEEIASFLKAAKGQGKDGATKLPRRLRGLTLTLVQRLQVLHSRCSYFELLKHYCPSRLDSASRQNDATSIDGTTLRFASGFPQREADGTDNSEDRSASNMGCNQPRPDESHSGSVLDLAASISQVSAFCQAVLASIVPNGFWGEGETLAHNKAAFLRKVDHFIQLRRFESMSLHEVAQDLKITDVQWLQPPDSSSRKMSRTDTDKRREIFHELLYYIFDSLLIPLLRANFYVTESSTHRYRIFYFRHDVWRRVAVPTLSTLKRDMFEEMRLKDVHELLDSRRLGFSHMRLLPKANKLRPIMNLRRRQVNRNNSKSLQPSINSILGPVHSALKHEKNFKQLIGSSTSKRFFFAKVDVQSAFDTIPQDAVMRLMRSIPSQSQYTLTKHAEVQPGERSLAEPAKAGTKAIRRWRTSVLARDQKISFATRLHEGLAENKKHTVFVDGVAHRSHTTAALLSLLTSHVESNVVKIGKKYYRQKRGIPQGSVVSSLLCNYFYADLEKTHLSFVTGTDCLLMRLIDDFLLITLDEDKAAQFVRMMHGGFPGHGVQVSAHKTLVNFDMVLDGELVCKSEPDKGFPYCGTRINDKTLDITKDFRDTAVVNTLTVDFGRSQGQNFQRKILNAFKIQSHLMFFDTAHNSIATVLHSLHCALVETARKMRAYLQCMPKTQKPSSRLIIGTICKVAQVSFSILSGKSRRLRYPEYACAIRRDQVTSVAYDAFLAVLIRHQTNFAPVIEWLRSQKRSKV</sequence>
<keyword evidence="8 13" id="KW-0460">Magnesium</keyword>
<keyword evidence="16" id="KW-0687">Ribonucleoprotein</keyword>
<reference evidence="16 17" key="1">
    <citation type="journal article" date="2016" name="Genome Biol. Evol.">
        <title>Divergent and convergent evolution of fungal pathogenicity.</title>
        <authorList>
            <person name="Shang Y."/>
            <person name="Xiao G."/>
            <person name="Zheng P."/>
            <person name="Cen K."/>
            <person name="Zhan S."/>
            <person name="Wang C."/>
        </authorList>
    </citation>
    <scope>NUCLEOTIDE SEQUENCE [LARGE SCALE GENOMIC DNA]</scope>
    <source>
        <strain evidence="16 17">RCEF 2490</strain>
    </source>
</reference>
<proteinExistence type="inferred from homology"/>
<evidence type="ECO:0000256" key="6">
    <source>
        <dbReference type="ARBA" id="ARBA00022695"/>
    </source>
</evidence>
<dbReference type="PANTHER" id="PTHR12066">
    <property type="entry name" value="TELOMERASE REVERSE TRANSCRIPTASE"/>
    <property type="match status" value="1"/>
</dbReference>
<evidence type="ECO:0000313" key="16">
    <source>
        <dbReference type="EMBL" id="KZZ96023.1"/>
    </source>
</evidence>
<keyword evidence="9 13" id="KW-0779">Telomere</keyword>
<comment type="function">
    <text evidence="13">Telomerase is a ribonucleoprotein enzyme essential for the replication of chromosome termini in most eukaryotes. It elongates telomeres. It is a reverse transcriptase that adds simple sequence repeats to chromosome ends by copying a template sequence within the RNA component of the enzyme.</text>
</comment>
<evidence type="ECO:0000256" key="14">
    <source>
        <dbReference type="SAM" id="MobiDB-lite"/>
    </source>
</evidence>
<dbReference type="EMBL" id="AZGY01000008">
    <property type="protein sequence ID" value="KZZ96023.1"/>
    <property type="molecule type" value="Genomic_DNA"/>
</dbReference>
<dbReference type="Proteomes" id="UP000078544">
    <property type="component" value="Unassembled WGS sequence"/>
</dbReference>
<dbReference type="PANTHER" id="PTHR12066:SF0">
    <property type="entry name" value="TELOMERASE REVERSE TRANSCRIPTASE"/>
    <property type="match status" value="1"/>
</dbReference>
<dbReference type="GO" id="GO:0007004">
    <property type="term" value="P:telomere maintenance via telomerase"/>
    <property type="evidence" value="ECO:0007669"/>
    <property type="project" value="TreeGrafter"/>
</dbReference>
<evidence type="ECO:0000256" key="13">
    <source>
        <dbReference type="RuleBase" id="RU365061"/>
    </source>
</evidence>
<comment type="caution">
    <text evidence="16">The sequence shown here is derived from an EMBL/GenBank/DDBJ whole genome shotgun (WGS) entry which is preliminary data.</text>
</comment>
<accession>A0A162INI3</accession>
<dbReference type="STRING" id="1081109.A0A162INI3"/>
<evidence type="ECO:0000256" key="5">
    <source>
        <dbReference type="ARBA" id="ARBA00022679"/>
    </source>
</evidence>
<dbReference type="OrthoDB" id="289721at2759"/>
<feature type="compositionally biased region" description="Basic and acidic residues" evidence="14">
    <location>
        <begin position="155"/>
        <end position="167"/>
    </location>
</feature>
<evidence type="ECO:0000256" key="1">
    <source>
        <dbReference type="ARBA" id="ARBA00008001"/>
    </source>
</evidence>
<evidence type="ECO:0000259" key="15">
    <source>
        <dbReference type="PROSITE" id="PS50878"/>
    </source>
</evidence>
<dbReference type="GO" id="GO:0046872">
    <property type="term" value="F:metal ion binding"/>
    <property type="evidence" value="ECO:0007669"/>
    <property type="project" value="UniProtKB-KW"/>
</dbReference>
<dbReference type="EC" id="2.7.7.49" evidence="2 13"/>
<evidence type="ECO:0000256" key="12">
    <source>
        <dbReference type="ARBA" id="ARBA00048173"/>
    </source>
</evidence>
<dbReference type="FunFam" id="1.10.132.70:FF:000004">
    <property type="entry name" value="Telomerase reverse transcriptase"/>
    <property type="match status" value="1"/>
</dbReference>
<dbReference type="InterPro" id="IPR000477">
    <property type="entry name" value="RT_dom"/>
</dbReference>
<dbReference type="Pfam" id="PF12009">
    <property type="entry name" value="Telomerase_RBD"/>
    <property type="match status" value="1"/>
</dbReference>
<keyword evidence="10 13" id="KW-0695">RNA-directed DNA polymerase</keyword>
<organism evidence="16 17">
    <name type="scientific">Moelleriella libera RCEF 2490</name>
    <dbReference type="NCBI Taxonomy" id="1081109"/>
    <lineage>
        <taxon>Eukaryota</taxon>
        <taxon>Fungi</taxon>
        <taxon>Dikarya</taxon>
        <taxon>Ascomycota</taxon>
        <taxon>Pezizomycotina</taxon>
        <taxon>Sordariomycetes</taxon>
        <taxon>Hypocreomycetidae</taxon>
        <taxon>Hypocreales</taxon>
        <taxon>Clavicipitaceae</taxon>
        <taxon>Moelleriella</taxon>
    </lineage>
</organism>
<comment type="similarity">
    <text evidence="1 13">Belongs to the reverse transcriptase family. Telomerase subfamily.</text>
</comment>
<dbReference type="InterPro" id="IPR049139">
    <property type="entry name" value="TERT_C"/>
</dbReference>
<evidence type="ECO:0000256" key="8">
    <source>
        <dbReference type="ARBA" id="ARBA00022842"/>
    </source>
</evidence>
<name>A0A162INI3_9HYPO</name>
<evidence type="ECO:0000256" key="11">
    <source>
        <dbReference type="ARBA" id="ARBA00023242"/>
    </source>
</evidence>
<dbReference type="GO" id="GO:0042162">
    <property type="term" value="F:telomeric DNA binding"/>
    <property type="evidence" value="ECO:0007669"/>
    <property type="project" value="TreeGrafter"/>
</dbReference>
<evidence type="ECO:0000256" key="9">
    <source>
        <dbReference type="ARBA" id="ARBA00022895"/>
    </source>
</evidence>
<dbReference type="GO" id="GO:0000333">
    <property type="term" value="C:telomerase catalytic core complex"/>
    <property type="evidence" value="ECO:0007669"/>
    <property type="project" value="TreeGrafter"/>
</dbReference>
<evidence type="ECO:0000256" key="2">
    <source>
        <dbReference type="ARBA" id="ARBA00012493"/>
    </source>
</evidence>
<keyword evidence="5 13" id="KW-0808">Transferase</keyword>
<dbReference type="CDD" id="cd01648">
    <property type="entry name" value="TERT"/>
    <property type="match status" value="1"/>
</dbReference>
<dbReference type="Gene3D" id="3.30.70.2630">
    <property type="match status" value="1"/>
</dbReference>
<dbReference type="PROSITE" id="PS50878">
    <property type="entry name" value="RT_POL"/>
    <property type="match status" value="1"/>
</dbReference>
<feature type="domain" description="Reverse transcriptase" evidence="15">
    <location>
        <begin position="343"/>
        <end position="653"/>
    </location>
</feature>
<dbReference type="GO" id="GO:0070034">
    <property type="term" value="F:telomerase RNA binding"/>
    <property type="evidence" value="ECO:0007669"/>
    <property type="project" value="TreeGrafter"/>
</dbReference>
<dbReference type="SMART" id="SM00975">
    <property type="entry name" value="Telomerase_RBD"/>
    <property type="match status" value="1"/>
</dbReference>
<dbReference type="GO" id="GO:0000781">
    <property type="term" value="C:chromosome, telomeric region"/>
    <property type="evidence" value="ECO:0007669"/>
    <property type="project" value="UniProtKB-SubCell"/>
</dbReference>
<comment type="catalytic activity">
    <reaction evidence="12 13">
        <text>DNA(n) + a 2'-deoxyribonucleoside 5'-triphosphate = DNA(n+1) + diphosphate</text>
        <dbReference type="Rhea" id="RHEA:22508"/>
        <dbReference type="Rhea" id="RHEA-COMP:17339"/>
        <dbReference type="Rhea" id="RHEA-COMP:17340"/>
        <dbReference type="ChEBI" id="CHEBI:33019"/>
        <dbReference type="ChEBI" id="CHEBI:61560"/>
        <dbReference type="ChEBI" id="CHEBI:173112"/>
        <dbReference type="EC" id="2.7.7.49"/>
    </reaction>
</comment>
<keyword evidence="11 13" id="KW-0539">Nucleus</keyword>
<evidence type="ECO:0000256" key="3">
    <source>
        <dbReference type="ARBA" id="ARBA00016182"/>
    </source>
</evidence>
<dbReference type="Gene3D" id="1.10.132.70">
    <property type="match status" value="1"/>
</dbReference>
<evidence type="ECO:0000313" key="17">
    <source>
        <dbReference type="Proteomes" id="UP000078544"/>
    </source>
</evidence>
<gene>
    <name evidence="16" type="ORF">AAL_04319</name>
</gene>
<feature type="region of interest" description="Disordered" evidence="14">
    <location>
        <begin position="151"/>
        <end position="184"/>
    </location>
</feature>
<evidence type="ECO:0000256" key="4">
    <source>
        <dbReference type="ARBA" id="ARBA00022454"/>
    </source>
</evidence>